<dbReference type="Pfam" id="PF00085">
    <property type="entry name" value="Thioredoxin"/>
    <property type="match status" value="1"/>
</dbReference>
<dbReference type="InterPro" id="IPR013766">
    <property type="entry name" value="Thioredoxin_domain"/>
</dbReference>
<evidence type="ECO:0000313" key="2">
    <source>
        <dbReference type="EMBL" id="NML24710.1"/>
    </source>
</evidence>
<name>A0A848G0X1_9RHOO</name>
<protein>
    <submittedName>
        <fullName evidence="2">Thioredoxin family protein</fullName>
    </submittedName>
</protein>
<evidence type="ECO:0000313" key="3">
    <source>
        <dbReference type="Proteomes" id="UP000580043"/>
    </source>
</evidence>
<sequence length="135" mass="15542">MSLPSISLQPEPPEFLVACLCAAWCGTCRDYQAGFEAMAARFPGARFMWVDVEDDAELVDDYDVENFPTVLIQRHDSVLFFGAMLPHHELLQRTLESFQAQSPDESRRYALSDPERRRWQDDYNLARALAGRQQE</sequence>
<keyword evidence="3" id="KW-1185">Reference proteome</keyword>
<proteinExistence type="predicted"/>
<gene>
    <name evidence="2" type="ORF">HHL15_03065</name>
</gene>
<evidence type="ECO:0000259" key="1">
    <source>
        <dbReference type="PROSITE" id="PS51352"/>
    </source>
</evidence>
<accession>A0A848G0X1</accession>
<reference evidence="2 3" key="1">
    <citation type="submission" date="2020-04" db="EMBL/GenBank/DDBJ databases">
        <title>Zoogloea sp. G-4-1-14 isolated from soil.</title>
        <authorList>
            <person name="Dahal R.H."/>
        </authorList>
    </citation>
    <scope>NUCLEOTIDE SEQUENCE [LARGE SCALE GENOMIC DNA]</scope>
    <source>
        <strain evidence="2 3">G-4-1-14</strain>
    </source>
</reference>
<dbReference type="EMBL" id="JABBGA010000002">
    <property type="protein sequence ID" value="NML24710.1"/>
    <property type="molecule type" value="Genomic_DNA"/>
</dbReference>
<dbReference type="RefSeq" id="WP_169144361.1">
    <property type="nucleotide sequence ID" value="NZ_JABBGA010000002.1"/>
</dbReference>
<dbReference type="CDD" id="cd02947">
    <property type="entry name" value="TRX_family"/>
    <property type="match status" value="1"/>
</dbReference>
<feature type="domain" description="Thioredoxin" evidence="1">
    <location>
        <begin position="1"/>
        <end position="100"/>
    </location>
</feature>
<dbReference type="InterPro" id="IPR036249">
    <property type="entry name" value="Thioredoxin-like_sf"/>
</dbReference>
<comment type="caution">
    <text evidence="2">The sequence shown here is derived from an EMBL/GenBank/DDBJ whole genome shotgun (WGS) entry which is preliminary data.</text>
</comment>
<dbReference type="SUPFAM" id="SSF52833">
    <property type="entry name" value="Thioredoxin-like"/>
    <property type="match status" value="1"/>
</dbReference>
<organism evidence="2 3">
    <name type="scientific">Zoogloea dura</name>
    <dbReference type="NCBI Taxonomy" id="2728840"/>
    <lineage>
        <taxon>Bacteria</taxon>
        <taxon>Pseudomonadati</taxon>
        <taxon>Pseudomonadota</taxon>
        <taxon>Betaproteobacteria</taxon>
        <taxon>Rhodocyclales</taxon>
        <taxon>Zoogloeaceae</taxon>
        <taxon>Zoogloea</taxon>
    </lineage>
</organism>
<dbReference type="Proteomes" id="UP000580043">
    <property type="component" value="Unassembled WGS sequence"/>
</dbReference>
<dbReference type="AlphaFoldDB" id="A0A848G0X1"/>
<dbReference type="PROSITE" id="PS51352">
    <property type="entry name" value="THIOREDOXIN_2"/>
    <property type="match status" value="1"/>
</dbReference>
<dbReference type="Gene3D" id="3.40.30.10">
    <property type="entry name" value="Glutaredoxin"/>
    <property type="match status" value="1"/>
</dbReference>